<accession>A0A418NML1</accession>
<organism evidence="1 2">
    <name type="scientific">Aurantiacibacter zhengii</name>
    <dbReference type="NCBI Taxonomy" id="2307003"/>
    <lineage>
        <taxon>Bacteria</taxon>
        <taxon>Pseudomonadati</taxon>
        <taxon>Pseudomonadota</taxon>
        <taxon>Alphaproteobacteria</taxon>
        <taxon>Sphingomonadales</taxon>
        <taxon>Erythrobacteraceae</taxon>
        <taxon>Aurantiacibacter</taxon>
    </lineage>
</organism>
<keyword evidence="2" id="KW-1185">Reference proteome</keyword>
<dbReference type="SUPFAM" id="SSF52540">
    <property type="entry name" value="P-loop containing nucleoside triphosphate hydrolases"/>
    <property type="match status" value="1"/>
</dbReference>
<dbReference type="RefSeq" id="WP_119588310.1">
    <property type="nucleotide sequence ID" value="NZ_CAWODQ010000014.1"/>
</dbReference>
<name>A0A418NML1_9SPHN</name>
<proteinExistence type="predicted"/>
<comment type="caution">
    <text evidence="1">The sequence shown here is derived from an EMBL/GenBank/DDBJ whole genome shotgun (WGS) entry which is preliminary data.</text>
</comment>
<evidence type="ECO:0000313" key="2">
    <source>
        <dbReference type="Proteomes" id="UP000286576"/>
    </source>
</evidence>
<dbReference type="Gene3D" id="3.40.50.300">
    <property type="entry name" value="P-loop containing nucleotide triphosphate hydrolases"/>
    <property type="match status" value="1"/>
</dbReference>
<protein>
    <recommendedName>
        <fullName evidence="3">NACHT domain-containing protein</fullName>
    </recommendedName>
</protein>
<reference evidence="1 2" key="1">
    <citation type="submission" date="2018-08" db="EMBL/GenBank/DDBJ databases">
        <title>Erythrobacter zhengii sp.nov., a bacterium isolated from deep-sea sediment.</title>
        <authorList>
            <person name="Fang C."/>
            <person name="Wu Y.-H."/>
            <person name="Sun C."/>
            <person name="Wang H."/>
            <person name="Cheng H."/>
            <person name="Meng F.-X."/>
            <person name="Wang C.-S."/>
            <person name="Xu X.-W."/>
        </authorList>
    </citation>
    <scope>NUCLEOTIDE SEQUENCE [LARGE SCALE GENOMIC DNA]</scope>
    <source>
        <strain evidence="1 2">V18</strain>
    </source>
</reference>
<dbReference type="InterPro" id="IPR027417">
    <property type="entry name" value="P-loop_NTPase"/>
</dbReference>
<dbReference type="OrthoDB" id="7594468at2"/>
<evidence type="ECO:0008006" key="3">
    <source>
        <dbReference type="Google" id="ProtNLM"/>
    </source>
</evidence>
<dbReference type="EMBL" id="QXFL01000021">
    <property type="protein sequence ID" value="RIV82263.1"/>
    <property type="molecule type" value="Genomic_DNA"/>
</dbReference>
<evidence type="ECO:0000313" key="1">
    <source>
        <dbReference type="EMBL" id="RIV82263.1"/>
    </source>
</evidence>
<sequence length="1331" mass="144742">MEVQAAGSVRQENTKRVAGGAATGGGMNFQAAVTAICFVRMARGSSLGWLDGLTQAIPVAVSAETGGPGDDIRVDLAGGKIIEIQVKRGLKKGKDLWDAITSLAQGLTDGETDFGVLAVCPSSSQTLRRELARDIRRLGDGLTDGMSVIGLELITKLEAAGLEPRNVCNRLRLVTISALVSADSGSIDAAKAELGHLCAHRDQIDNAWLALEVDAHALIERRGRRDLTAIVQCLRARQITLTNDHGAGPAALLERLTHWNFEAQATFSIVGSRKLLEIDRDWIALTALVRRDAAKPETDGGDLADALKAYHDWERLSRDRDSQSVNPETLGRFVKRGVIVAGPGLGKSTLLKRIVRRYSEDGIPVLRVRLASVAASMRGGIPFEDAVFRHGLDGSGLTADEVKCVGWSNWLLLGDGLDECGDLQREVAEGVERFARGYPASRILVTTRPVGYRAAHFAEWRHYDLAPLDPSHAATHVAALREALSDEHQQGGFGKIATDQLKNREIRKIIGRTPLLLGMAAAVLASGRDLGSTRETLFEQIFALVDDIPRRSLSKPAGDAVLNWMLDVLAWHLTEQPLLPCREMERLCAADLAAETGDPVLKAADLAQSTLAYWEDAGLIERVGSGTVQVYGFIHKCLGEFAAARRLCELPEPRQLEALQHCMADSAWNEVLRFAGLRGPADQVAAQIADLPAQSPDLADKLAYGARLLAEVPERITATTRGSLLARIFELVAENREPKTARLGMSLIAIAKLFPDDIAHLAASVRHAPHVWAKLVAWNCLAAAGPQFYEIDDLVNSIETAISAGSIGMEPSLGGGMMLRGGESGALSAELAVVAALDIAARCDRAVAETVISRIFNLLTRHNSDFVRRAQALIDQEGWNVTIEREPRTFKGFDLGGDWDKAQLRGDRFILNALAGDEIEEAEFNEFTRLLNLSAFVQMSKMSEVPASDVWSWTRTFDPASATHVIQIFAAISGIDPADLRNEAARAKFILQASEQKPENERWPYRLLHLLETVDPPAPDWKSARGRNADFAMIEAATYHPSQWVVWIAANLLENGLDGPKLEACVERLYRDGQGLTLWAAAGMASELPAATGISLTLTQLACPLRRGSQYMFAQLSGWSAPLTPELMGVLEAGLLADEVQIACAAADLAEHFAQQSSEAFAAMGGTALVDRAWQHWLEHEEPYPQSGGPIPNSPRAALTRALISLGGDSDVIDRARGDSRSDVRDIAKARFRELVLATPEAVDAFLTDIENAKLPPHDLTAILRQESELTPKQIERIEAFLRSPSDSLRFNAMSILDTCYLTREAIAAHAERLYLDSNRQVSERAAGLRR</sequence>
<gene>
    <name evidence="1" type="ORF">D2V07_18170</name>
</gene>
<dbReference type="Proteomes" id="UP000286576">
    <property type="component" value="Unassembled WGS sequence"/>
</dbReference>